<dbReference type="InterPro" id="IPR029063">
    <property type="entry name" value="SAM-dependent_MTases_sf"/>
</dbReference>
<dbReference type="Pfam" id="PF05050">
    <property type="entry name" value="Methyltransf_21"/>
    <property type="match status" value="1"/>
</dbReference>
<gene>
    <name evidence="2" type="ORF">MGEO_03030</name>
</gene>
<dbReference type="PANTHER" id="PTHR36973:SF4">
    <property type="entry name" value="NODULATION PROTEIN"/>
    <property type="match status" value="1"/>
</dbReference>
<dbReference type="NCBIfam" id="TIGR01444">
    <property type="entry name" value="fkbM_fam"/>
    <property type="match status" value="1"/>
</dbReference>
<feature type="domain" description="Methyltransferase FkbM" evidence="1">
    <location>
        <begin position="63"/>
        <end position="229"/>
    </location>
</feature>
<reference evidence="2 3" key="1">
    <citation type="submission" date="2014-03" db="EMBL/GenBank/DDBJ databases">
        <title>The draft genome sequence of Marivita geojedonensis KCTC 23882.</title>
        <authorList>
            <person name="Lai Q."/>
            <person name="Shao Z."/>
        </authorList>
    </citation>
    <scope>NUCLEOTIDE SEQUENCE [LARGE SCALE GENOMIC DNA]</scope>
    <source>
        <strain evidence="2 3">DPG-138</strain>
    </source>
</reference>
<dbReference type="PANTHER" id="PTHR36973">
    <property type="entry name" value="SLL1456 PROTEIN-RELATED"/>
    <property type="match status" value="1"/>
</dbReference>
<dbReference type="STRING" id="1123756.MGEO_03030"/>
<organism evidence="2 3">
    <name type="scientific">Marivita geojedonensis</name>
    <dbReference type="NCBI Taxonomy" id="1123756"/>
    <lineage>
        <taxon>Bacteria</taxon>
        <taxon>Pseudomonadati</taxon>
        <taxon>Pseudomonadota</taxon>
        <taxon>Alphaproteobacteria</taxon>
        <taxon>Rhodobacterales</taxon>
        <taxon>Roseobacteraceae</taxon>
        <taxon>Marivita</taxon>
    </lineage>
</organism>
<keyword evidence="3" id="KW-1185">Reference proteome</keyword>
<evidence type="ECO:0000313" key="2">
    <source>
        <dbReference type="EMBL" id="OSQ53511.1"/>
    </source>
</evidence>
<dbReference type="InterPro" id="IPR053188">
    <property type="entry name" value="FkbM_Methyltransferase"/>
</dbReference>
<protein>
    <recommendedName>
        <fullName evidence="1">Methyltransferase FkbM domain-containing protein</fullName>
    </recommendedName>
</protein>
<dbReference type="EMBL" id="JFKC01000001">
    <property type="protein sequence ID" value="OSQ53511.1"/>
    <property type="molecule type" value="Genomic_DNA"/>
</dbReference>
<proteinExistence type="predicted"/>
<evidence type="ECO:0000313" key="3">
    <source>
        <dbReference type="Proteomes" id="UP000193926"/>
    </source>
</evidence>
<accession>A0A1X4NRJ9</accession>
<dbReference type="OrthoDB" id="292760at2"/>
<name>A0A1X4NRJ9_9RHOB</name>
<comment type="caution">
    <text evidence="2">The sequence shown here is derived from an EMBL/GenBank/DDBJ whole genome shotgun (WGS) entry which is preliminary data.</text>
</comment>
<sequence length="259" mass="28994">MRRELFSNPLLLIERIGEWATDRRRLRRLKSTPAQHLRSGHIDSLELLDLISRECGPPNVIYDVGANVGTWAQLAHSQFPRAEIHAFEPLEKHLARLRKFATETDRVHIHEVALGAKSGIHTLHVTNFSDASSLLELGAKGAEVWGLSESEQINVPVERLDDRIAELALAYPGLIKLDVQGFELEVLTGGTEALRRAHSVLIELSFEEIYEGQPASHEVLGFLAEAGFVLRAFGKGVRLGEPVFQIDALFMRRASRRDD</sequence>
<dbReference type="AlphaFoldDB" id="A0A1X4NRJ9"/>
<dbReference type="Proteomes" id="UP000193926">
    <property type="component" value="Unassembled WGS sequence"/>
</dbReference>
<dbReference type="RefSeq" id="WP_158090968.1">
    <property type="nucleotide sequence ID" value="NZ_JFKC01000001.1"/>
</dbReference>
<dbReference type="GO" id="GO:0008171">
    <property type="term" value="F:O-methyltransferase activity"/>
    <property type="evidence" value="ECO:0007669"/>
    <property type="project" value="TreeGrafter"/>
</dbReference>
<dbReference type="SUPFAM" id="SSF53335">
    <property type="entry name" value="S-adenosyl-L-methionine-dependent methyltransferases"/>
    <property type="match status" value="1"/>
</dbReference>
<dbReference type="InterPro" id="IPR006342">
    <property type="entry name" value="FkbM_mtfrase"/>
</dbReference>
<dbReference type="Gene3D" id="3.40.50.150">
    <property type="entry name" value="Vaccinia Virus protein VP39"/>
    <property type="match status" value="1"/>
</dbReference>
<evidence type="ECO:0000259" key="1">
    <source>
        <dbReference type="Pfam" id="PF05050"/>
    </source>
</evidence>